<accession>A0ABQ8UB06</accession>
<dbReference type="SUPFAM" id="SSF52047">
    <property type="entry name" value="RNI-like"/>
    <property type="match status" value="1"/>
</dbReference>
<protein>
    <submittedName>
        <fullName evidence="1">Uncharacterized protein</fullName>
    </submittedName>
</protein>
<dbReference type="Gene3D" id="3.80.10.10">
    <property type="entry name" value="Ribonuclease Inhibitor"/>
    <property type="match status" value="2"/>
</dbReference>
<evidence type="ECO:0000313" key="2">
    <source>
        <dbReference type="Proteomes" id="UP001141327"/>
    </source>
</evidence>
<dbReference type="EMBL" id="JAPMOS010000087">
    <property type="protein sequence ID" value="KAJ4455948.1"/>
    <property type="molecule type" value="Genomic_DNA"/>
</dbReference>
<gene>
    <name evidence="1" type="ORF">PAPYR_8969</name>
</gene>
<organism evidence="1 2">
    <name type="scientific">Paratrimastix pyriformis</name>
    <dbReference type="NCBI Taxonomy" id="342808"/>
    <lineage>
        <taxon>Eukaryota</taxon>
        <taxon>Metamonada</taxon>
        <taxon>Preaxostyla</taxon>
        <taxon>Paratrimastigidae</taxon>
        <taxon>Paratrimastix</taxon>
    </lineage>
</organism>
<sequence length="688" mass="74808">MTVGALWERLPPELLRAIVEESSSSLQAYLQLLGLSHATRAGIRGTLREISFVEPDPVLVDIFRPTTDAVAALVGPCKNITRLSFPEGTDVRGVLIQSGAAGWVDETFGGHTQLAVLSHFPTCSEPDVEQILSHLSGLVELTVNKWFGMSAGLLAALARSCPGLRVLRCSLRATGLDLAAALAPLSDVLNEVDLQDTPRSSENLEALVRNLSAVTSLRLPRCASAALEPLALHLTSLDLNDVIPNDRDLPGPLLCRLKKLSLRLGDPFSAPLTRLLAANQATLSSLSLMFLRHMGSDEQSLVASLRALPHLASLHLSGYSFSALPPDLVDRLEHLSIRLKATPEPVHITSSRLRQLDLSEGPVSGLVLHCPALVEFRARCHLVVFQCPRLRTLSLPSRFLDGATYTLPDLEAFDWLAEYGGTRWMDPAWLLTGSPRLRSLSGVRLTRPDLLAMLGACRSLVRLKDLYLYVTQLPNPLVLRLPGQLEHLDLNIEGEAFGADGLDLQVEAPGLLGFSLTVAQARVRLGNCPSLVRLGLRSWRSPMLFQVDEALDGTRVMQPRKLHARGLETASLIGLLVRHGSRLRDMVLRGIQVAGVWPQLMGDLSALPWLSNLHIEVAGASPEVSLSCPQLRRLKLGMVPGGVKVVLACPLLEKLSGIERTSPQLAFALPAPNLSELLDDDDDDDFWS</sequence>
<dbReference type="PANTHER" id="PTHR13318">
    <property type="entry name" value="PARTNER OF PAIRED, ISOFORM B-RELATED"/>
    <property type="match status" value="1"/>
</dbReference>
<reference evidence="1" key="1">
    <citation type="journal article" date="2022" name="bioRxiv">
        <title>Genomics of Preaxostyla Flagellates Illuminates Evolutionary Transitions and the Path Towards Mitochondrial Loss.</title>
        <authorList>
            <person name="Novak L.V.F."/>
            <person name="Treitli S.C."/>
            <person name="Pyrih J."/>
            <person name="Halakuc P."/>
            <person name="Pipaliya S.V."/>
            <person name="Vacek V."/>
            <person name="Brzon O."/>
            <person name="Soukal P."/>
            <person name="Eme L."/>
            <person name="Dacks J.B."/>
            <person name="Karnkowska A."/>
            <person name="Elias M."/>
            <person name="Hampl V."/>
        </authorList>
    </citation>
    <scope>NUCLEOTIDE SEQUENCE</scope>
    <source>
        <strain evidence="1">RCP-MX</strain>
    </source>
</reference>
<name>A0ABQ8UB06_9EUKA</name>
<dbReference type="InterPro" id="IPR032675">
    <property type="entry name" value="LRR_dom_sf"/>
</dbReference>
<keyword evidence="2" id="KW-1185">Reference proteome</keyword>
<evidence type="ECO:0000313" key="1">
    <source>
        <dbReference type="EMBL" id="KAJ4455948.1"/>
    </source>
</evidence>
<proteinExistence type="predicted"/>
<comment type="caution">
    <text evidence="1">The sequence shown here is derived from an EMBL/GenBank/DDBJ whole genome shotgun (WGS) entry which is preliminary data.</text>
</comment>
<dbReference type="Proteomes" id="UP001141327">
    <property type="component" value="Unassembled WGS sequence"/>
</dbReference>
<dbReference type="SUPFAM" id="SSF52058">
    <property type="entry name" value="L domain-like"/>
    <property type="match status" value="1"/>
</dbReference>